<accession>A0A074YXR6</accession>
<evidence type="ECO:0000313" key="3">
    <source>
        <dbReference type="Proteomes" id="UP000054324"/>
    </source>
</evidence>
<dbReference type="GeneID" id="20325851"/>
<feature type="compositionally biased region" description="Polar residues" evidence="1">
    <location>
        <begin position="46"/>
        <end position="56"/>
    </location>
</feature>
<protein>
    <submittedName>
        <fullName evidence="2">Uncharacterized protein</fullName>
    </submittedName>
</protein>
<feature type="region of interest" description="Disordered" evidence="1">
    <location>
        <begin position="46"/>
        <end position="81"/>
    </location>
</feature>
<dbReference type="AlphaFoldDB" id="A0A074YXR6"/>
<dbReference type="CTD" id="20325851"/>
<gene>
    <name evidence="2" type="ORF">T265_11683</name>
</gene>
<name>A0A074YXR6_OPIVI</name>
<dbReference type="KEGG" id="ovi:T265_11683"/>
<reference evidence="2 3" key="1">
    <citation type="submission" date="2013-11" db="EMBL/GenBank/DDBJ databases">
        <title>Opisthorchis viverrini - life in the bile duct.</title>
        <authorList>
            <person name="Young N.D."/>
            <person name="Nagarajan N."/>
            <person name="Lin S.J."/>
            <person name="Korhonen P.K."/>
            <person name="Jex A.R."/>
            <person name="Hall R.S."/>
            <person name="Safavi-Hemami H."/>
            <person name="Kaewkong W."/>
            <person name="Bertrand D."/>
            <person name="Gao S."/>
            <person name="Seet Q."/>
            <person name="Wongkham S."/>
            <person name="Teh B.T."/>
            <person name="Wongkham C."/>
            <person name="Intapan P.M."/>
            <person name="Maleewong W."/>
            <person name="Yang X."/>
            <person name="Hu M."/>
            <person name="Wang Z."/>
            <person name="Hofmann A."/>
            <person name="Sternberg P.W."/>
            <person name="Tan P."/>
            <person name="Wang J."/>
            <person name="Gasser R.B."/>
        </authorList>
    </citation>
    <scope>NUCLEOTIDE SEQUENCE [LARGE SCALE GENOMIC DNA]</scope>
</reference>
<evidence type="ECO:0000256" key="1">
    <source>
        <dbReference type="SAM" id="MobiDB-lite"/>
    </source>
</evidence>
<dbReference type="RefSeq" id="XP_009176666.1">
    <property type="nucleotide sequence ID" value="XM_009178402.1"/>
</dbReference>
<keyword evidence="3" id="KW-1185">Reference proteome</keyword>
<proteinExistence type="predicted"/>
<dbReference type="Proteomes" id="UP000054324">
    <property type="component" value="Unassembled WGS sequence"/>
</dbReference>
<dbReference type="EMBL" id="KL597174">
    <property type="protein sequence ID" value="KER19591.1"/>
    <property type="molecule type" value="Genomic_DNA"/>
</dbReference>
<evidence type="ECO:0000313" key="2">
    <source>
        <dbReference type="EMBL" id="KER19591.1"/>
    </source>
</evidence>
<sequence>MIIRLAMPEIENRALFMENTSREQNYITGIFGVYKLNTDLLPNESSQRFISTNPPSVKSKEVLQSGPMNSATEFPFSGDAK</sequence>
<organism evidence="2 3">
    <name type="scientific">Opisthorchis viverrini</name>
    <name type="common">Southeast Asian liver fluke</name>
    <dbReference type="NCBI Taxonomy" id="6198"/>
    <lineage>
        <taxon>Eukaryota</taxon>
        <taxon>Metazoa</taxon>
        <taxon>Spiralia</taxon>
        <taxon>Lophotrochozoa</taxon>
        <taxon>Platyhelminthes</taxon>
        <taxon>Trematoda</taxon>
        <taxon>Digenea</taxon>
        <taxon>Opisthorchiida</taxon>
        <taxon>Opisthorchiata</taxon>
        <taxon>Opisthorchiidae</taxon>
        <taxon>Opisthorchis</taxon>
    </lineage>
</organism>